<comment type="subcellular location">
    <subcellularLocation>
        <location evidence="1">Golgi apparatus membrane</location>
        <topology evidence="1">Single-pass membrane protein</topology>
    </subcellularLocation>
</comment>
<keyword evidence="3 5" id="KW-1133">Transmembrane helix</keyword>
<sequence>MKTTTKFIVLHPSVHKSGGGGGGATPASSHRAWLAVFVLFFLFTFAFTLLTSRDANAAAKSATTAAGKSKSQLPKPIHDALLHYATAGNPNSTSGRFSSAEIKKFAAVIRRCAVPCNLLVFGISHETLLWNALNHNGGGRTVFVDESNYLISKLEERHPSIEAYDIQFTTKVSELYDLIEYYKREISADCRPVQNLLFSDCKLAVNDLPNHIYDVAWDVILVDGPRGYFAAAPGRMMAIYSAGVLARSKRGGAVETHVFVHEFEREAERVCAYEFLCKENLVDQKDSLAHFVIGKMEANSDNFRFGVCSSDSPQSI</sequence>
<evidence type="ECO:0000313" key="7">
    <source>
        <dbReference type="Proteomes" id="UP001632038"/>
    </source>
</evidence>
<evidence type="ECO:0000313" key="6">
    <source>
        <dbReference type="EMBL" id="KAL3614239.1"/>
    </source>
</evidence>
<evidence type="ECO:0000256" key="2">
    <source>
        <dbReference type="ARBA" id="ARBA00022692"/>
    </source>
</evidence>
<proteinExistence type="predicted"/>
<dbReference type="Pfam" id="PF21729">
    <property type="entry name" value="IRX15_IRX15L_GXM"/>
    <property type="match status" value="1"/>
</dbReference>
<keyword evidence="7" id="KW-1185">Reference proteome</keyword>
<dbReference type="Proteomes" id="UP001632038">
    <property type="component" value="Unassembled WGS sequence"/>
</dbReference>
<reference evidence="7" key="1">
    <citation type="journal article" date="2024" name="IScience">
        <title>Strigolactones Initiate the Formation of Haustorium-like Structures in Castilleja.</title>
        <authorList>
            <person name="Buerger M."/>
            <person name="Peterson D."/>
            <person name="Chory J."/>
        </authorList>
    </citation>
    <scope>NUCLEOTIDE SEQUENCE [LARGE SCALE GENOMIC DNA]</scope>
</reference>
<dbReference type="EMBL" id="JAVIJP010000107">
    <property type="protein sequence ID" value="KAL3614239.1"/>
    <property type="molecule type" value="Genomic_DNA"/>
</dbReference>
<dbReference type="AlphaFoldDB" id="A0ABD3BAS2"/>
<evidence type="ECO:0000256" key="4">
    <source>
        <dbReference type="ARBA" id="ARBA00023136"/>
    </source>
</evidence>
<gene>
    <name evidence="6" type="ORF">CASFOL_042313</name>
</gene>
<evidence type="ECO:0000256" key="3">
    <source>
        <dbReference type="ARBA" id="ARBA00022989"/>
    </source>
</evidence>
<organism evidence="6 7">
    <name type="scientific">Castilleja foliolosa</name>
    <dbReference type="NCBI Taxonomy" id="1961234"/>
    <lineage>
        <taxon>Eukaryota</taxon>
        <taxon>Viridiplantae</taxon>
        <taxon>Streptophyta</taxon>
        <taxon>Embryophyta</taxon>
        <taxon>Tracheophyta</taxon>
        <taxon>Spermatophyta</taxon>
        <taxon>Magnoliopsida</taxon>
        <taxon>eudicotyledons</taxon>
        <taxon>Gunneridae</taxon>
        <taxon>Pentapetalae</taxon>
        <taxon>asterids</taxon>
        <taxon>lamiids</taxon>
        <taxon>Lamiales</taxon>
        <taxon>Orobanchaceae</taxon>
        <taxon>Pedicularideae</taxon>
        <taxon>Castillejinae</taxon>
        <taxon>Castilleja</taxon>
    </lineage>
</organism>
<comment type="caution">
    <text evidence="6">The sequence shown here is derived from an EMBL/GenBank/DDBJ whole genome shotgun (WGS) entry which is preliminary data.</text>
</comment>
<dbReference type="GO" id="GO:0000139">
    <property type="term" value="C:Golgi membrane"/>
    <property type="evidence" value="ECO:0007669"/>
    <property type="project" value="UniProtKB-SubCell"/>
</dbReference>
<evidence type="ECO:0000256" key="1">
    <source>
        <dbReference type="ARBA" id="ARBA00004194"/>
    </source>
</evidence>
<evidence type="ECO:0008006" key="8">
    <source>
        <dbReference type="Google" id="ProtNLM"/>
    </source>
</evidence>
<accession>A0ABD3BAS2</accession>
<dbReference type="PANTHER" id="PTHR31444">
    <property type="entry name" value="OS11G0490100 PROTEIN"/>
    <property type="match status" value="1"/>
</dbReference>
<name>A0ABD3BAS2_9LAMI</name>
<evidence type="ECO:0000256" key="5">
    <source>
        <dbReference type="SAM" id="Phobius"/>
    </source>
</evidence>
<feature type="transmembrane region" description="Helical" evidence="5">
    <location>
        <begin position="32"/>
        <end position="50"/>
    </location>
</feature>
<protein>
    <recommendedName>
        <fullName evidence="8">Polysaccharide biosynthesis domain-containing protein</fullName>
    </recommendedName>
</protein>
<keyword evidence="2 5" id="KW-0812">Transmembrane</keyword>
<dbReference type="NCBIfam" id="TIGR01627">
    <property type="entry name" value="A_thal_3515"/>
    <property type="match status" value="1"/>
</dbReference>
<dbReference type="InterPro" id="IPR006514">
    <property type="entry name" value="IRX15/GXM/AGM"/>
</dbReference>
<keyword evidence="4 5" id="KW-0472">Membrane</keyword>
<dbReference type="GO" id="GO:0071554">
    <property type="term" value="P:cell wall organization or biogenesis"/>
    <property type="evidence" value="ECO:0007669"/>
    <property type="project" value="UniProtKB-ARBA"/>
</dbReference>